<keyword evidence="1" id="KW-0677">Repeat</keyword>
<proteinExistence type="predicted"/>
<keyword evidence="4" id="KW-1185">Reference proteome</keyword>
<dbReference type="Proteomes" id="UP000663193">
    <property type="component" value="Chromosome 21"/>
</dbReference>
<dbReference type="InterPro" id="IPR056884">
    <property type="entry name" value="NPHP3-like_N"/>
</dbReference>
<feature type="domain" description="Nephrocystin 3-like N-terminal" evidence="2">
    <location>
        <begin position="414"/>
        <end position="585"/>
    </location>
</feature>
<protein>
    <recommendedName>
        <fullName evidence="2">Nephrocystin 3-like N-terminal domain-containing protein</fullName>
    </recommendedName>
</protein>
<dbReference type="EMBL" id="CP069043">
    <property type="protein sequence ID" value="QRD06663.1"/>
    <property type="molecule type" value="Genomic_DNA"/>
</dbReference>
<dbReference type="OrthoDB" id="3730111at2759"/>
<dbReference type="PANTHER" id="PTHR40619">
    <property type="entry name" value="FUNGAL STAND N-TERMINAL GOODBYE DOMAIN-CONTAINING PROTEIN"/>
    <property type="match status" value="1"/>
</dbReference>
<dbReference type="AlphaFoldDB" id="A0A7U2IBC7"/>
<evidence type="ECO:0000259" key="2">
    <source>
        <dbReference type="Pfam" id="PF24883"/>
    </source>
</evidence>
<name>A0A7U2IBC7_PHANO</name>
<dbReference type="Pfam" id="PF24883">
    <property type="entry name" value="NPHP3_N"/>
    <property type="match status" value="1"/>
</dbReference>
<evidence type="ECO:0000313" key="4">
    <source>
        <dbReference type="Proteomes" id="UP000663193"/>
    </source>
</evidence>
<dbReference type="VEuPathDB" id="FungiDB:JI435_135710"/>
<organism evidence="3 4">
    <name type="scientific">Phaeosphaeria nodorum (strain SN15 / ATCC MYA-4574 / FGSC 10173)</name>
    <name type="common">Glume blotch fungus</name>
    <name type="synonym">Parastagonospora nodorum</name>
    <dbReference type="NCBI Taxonomy" id="321614"/>
    <lineage>
        <taxon>Eukaryota</taxon>
        <taxon>Fungi</taxon>
        <taxon>Dikarya</taxon>
        <taxon>Ascomycota</taxon>
        <taxon>Pezizomycotina</taxon>
        <taxon>Dothideomycetes</taxon>
        <taxon>Pleosporomycetidae</taxon>
        <taxon>Pleosporales</taxon>
        <taxon>Pleosporineae</taxon>
        <taxon>Phaeosphaeriaceae</taxon>
        <taxon>Parastagonospora</taxon>
    </lineage>
</organism>
<reference evidence="4" key="1">
    <citation type="journal article" date="2021" name="BMC Genomics">
        <title>Chromosome-level genome assembly and manually-curated proteome of model necrotroph Parastagonospora nodorum Sn15 reveals a genome-wide trove of candidate effector homologs, and redundancy of virulence-related functions within an accessory chromosome.</title>
        <authorList>
            <person name="Bertazzoni S."/>
            <person name="Jones D.A.B."/>
            <person name="Phan H.T."/>
            <person name="Tan K.-C."/>
            <person name="Hane J.K."/>
        </authorList>
    </citation>
    <scope>NUCLEOTIDE SEQUENCE [LARGE SCALE GENOMIC DNA]</scope>
    <source>
        <strain evidence="4">SN15 / ATCC MYA-4574 / FGSC 10173)</strain>
    </source>
</reference>
<evidence type="ECO:0000256" key="1">
    <source>
        <dbReference type="ARBA" id="ARBA00022737"/>
    </source>
</evidence>
<evidence type="ECO:0000313" key="3">
    <source>
        <dbReference type="EMBL" id="QRD06663.1"/>
    </source>
</evidence>
<dbReference type="PANTHER" id="PTHR40619:SF3">
    <property type="entry name" value="FUNGAL STAND N-TERMINAL GOODBYE DOMAIN-CONTAINING PROTEIN"/>
    <property type="match status" value="1"/>
</dbReference>
<accession>A0A7U2IBC7</accession>
<gene>
    <name evidence="3" type="ORF">JI435_135710</name>
</gene>
<sequence>MSGQAPTNGVPPPIQLWTPAVDFVENRMWQYHPAYNAQNHRYDPIQAQFVALEAGLSASSSNLLATNVPAYSQPRPAPGNVHDMDLWAVVFPGAMSELNTTPAPKQGDLQKWGIRTCSDWPEVQRKLEMARRDYDHLHGQKHVGKFRRKMRDVMDKSSIPLQQIVKGVPSVDAASPIVSVANVLLDAYRQAVEVREAVTTGFDDLPTFFASADFFLSNYPDDENIQRSSVAFVLSVFKTIEEAILFYTSKQVKRAGFAIFTGEQYQQNLTRALGEMKVSAEAFVSQATMSLHHRVTSASEQSRTSHAATKQDNWLSHQALGAILQEERVGRSERAWLGNLLNTTLYLLAEKEHNWRPRSPLPSRSGTPMAIERQSWTPRDLWLRVGIPNIDETDLQRVLNRAADIDFSDRGRAQQMITTQHFRHWMLSQNSAKLLVHGDFENASRTSPFSVLAATVTQGFRSSPSIINLVFFCGQHLLDDEHHGGNAMIRSLIAQLLRQYPFSTIVPLPDMLIGDIDAGNVKQLCTLFTYLIQQLSPQTSIFCLIDSINEYEREEYIHGMDDVVFALLGLADRSSRASFKLLLLSPRPTVEVRRAFDGEDGILLHMQQLPVIEDVVGPAQLQEMVGMGFEGTDRAG</sequence>